<dbReference type="AlphaFoldDB" id="A0A423PRB2"/>
<evidence type="ECO:0000256" key="2">
    <source>
        <dbReference type="SAM" id="SignalP"/>
    </source>
</evidence>
<dbReference type="PANTHER" id="PTHR41339">
    <property type="entry name" value="LIPL48"/>
    <property type="match status" value="1"/>
</dbReference>
<evidence type="ECO:0000313" key="3">
    <source>
        <dbReference type="EMBL" id="ROO28155.1"/>
    </source>
</evidence>
<protein>
    <recommendedName>
        <fullName evidence="5">Lipoprotein</fullName>
    </recommendedName>
</protein>
<proteinExistence type="predicted"/>
<sequence>MNKQRVAMFLTAASVALVASGCGGDGSDIIEGDTSFSGVGGQGGQGGSGSGGSGGGGTDGGGANPGNDSMDDGMDPETGMMTSGVAVQNYGQGGGYLQAGFLYNQDIHPLRAEIDSDFDGDGVGVGDAITPGDPGNCPEGTSNTNATATIFEGTPAFPVCELSQSAVGEPGDQVETINLTNGFVYYLTDPLRIGNGFRQNATADSVDNITLNIEGGTQLFADPGIANSEGGAYLRITRGSTININGTQQRPVIMSAARLENGQIVEPANFTEIGQWGGLVLDGYAPTNAEGEDGGAVPNEAISEAAPSQQSNYFGGGDTEDSSGEIHYLVIGETGVTIRPDSEVQGITMEGVGAGTEIDHVQVFGSGDDGIEFFGGTVTMQYVLLNGAEDDTLDMDLGFQGTVKNVIGIQGTQRGNRTIEADGNGNGFDFEPKTTPNIANALLLGAGDQQDGSAGMLAREGFGGDLENTVVTDLASVTNRDNGAYSQGCFINTDEVDPDLQAAGLAFFCTNDADGGVPGQADVDPNLYPTWYNGMFQQDSGSGDTMGDFRGMEDPDISVDATSFIVTTTVEPVTDGTNDGIQADAYMGAVDPETADGEEWFRGWIVSVAGE</sequence>
<evidence type="ECO:0000313" key="4">
    <source>
        <dbReference type="Proteomes" id="UP000285310"/>
    </source>
</evidence>
<dbReference type="OrthoDB" id="237393at2"/>
<accession>A0A423PRB2</accession>
<feature type="region of interest" description="Disordered" evidence="1">
    <location>
        <begin position="33"/>
        <end position="81"/>
    </location>
</feature>
<dbReference type="EMBL" id="AYKG01000023">
    <property type="protein sequence ID" value="ROO28155.1"/>
    <property type="molecule type" value="Genomic_DNA"/>
</dbReference>
<dbReference type="PROSITE" id="PS51257">
    <property type="entry name" value="PROKAR_LIPOPROTEIN"/>
    <property type="match status" value="1"/>
</dbReference>
<name>A0A423PRB2_9GAMM</name>
<feature type="signal peptide" evidence="2">
    <location>
        <begin position="1"/>
        <end position="19"/>
    </location>
</feature>
<keyword evidence="4" id="KW-1185">Reference proteome</keyword>
<reference evidence="3 4" key="1">
    <citation type="submission" date="2013-10" db="EMBL/GenBank/DDBJ databases">
        <title>Salinisphaera japonica YTM-1 Genome Sequencing.</title>
        <authorList>
            <person name="Lai Q."/>
            <person name="Li C."/>
            <person name="Shao Z."/>
        </authorList>
    </citation>
    <scope>NUCLEOTIDE SEQUENCE [LARGE SCALE GENOMIC DNA]</scope>
    <source>
        <strain evidence="3 4">YTM-1</strain>
    </source>
</reference>
<dbReference type="InParanoid" id="A0A423PRB2"/>
<feature type="chain" id="PRO_5019063187" description="Lipoprotein" evidence="2">
    <location>
        <begin position="20"/>
        <end position="611"/>
    </location>
</feature>
<evidence type="ECO:0000256" key="1">
    <source>
        <dbReference type="SAM" id="MobiDB-lite"/>
    </source>
</evidence>
<feature type="compositionally biased region" description="Gly residues" evidence="1">
    <location>
        <begin position="38"/>
        <end position="64"/>
    </location>
</feature>
<comment type="caution">
    <text evidence="3">The sequence shown here is derived from an EMBL/GenBank/DDBJ whole genome shotgun (WGS) entry which is preliminary data.</text>
</comment>
<gene>
    <name evidence="3" type="ORF">SAJA_08615</name>
</gene>
<dbReference type="RefSeq" id="WP_123658225.1">
    <property type="nucleotide sequence ID" value="NZ_AYKG01000023.1"/>
</dbReference>
<evidence type="ECO:0008006" key="5">
    <source>
        <dbReference type="Google" id="ProtNLM"/>
    </source>
</evidence>
<dbReference type="PANTHER" id="PTHR41339:SF1">
    <property type="entry name" value="SECRETED PROTEIN"/>
    <property type="match status" value="1"/>
</dbReference>
<dbReference type="Proteomes" id="UP000285310">
    <property type="component" value="Unassembled WGS sequence"/>
</dbReference>
<keyword evidence="2" id="KW-0732">Signal</keyword>
<organism evidence="3 4">
    <name type="scientific">Salinisphaera japonica YTM-1</name>
    <dbReference type="NCBI Taxonomy" id="1209778"/>
    <lineage>
        <taxon>Bacteria</taxon>
        <taxon>Pseudomonadati</taxon>
        <taxon>Pseudomonadota</taxon>
        <taxon>Gammaproteobacteria</taxon>
        <taxon>Salinisphaerales</taxon>
        <taxon>Salinisphaeraceae</taxon>
        <taxon>Salinisphaera</taxon>
    </lineage>
</organism>